<accession>A0AA50HJH9</accession>
<keyword evidence="2" id="KW-1185">Reference proteome</keyword>
<dbReference type="Gene3D" id="2.160.20.10">
    <property type="entry name" value="Single-stranded right-handed beta-helix, Pectin lyase-like"/>
    <property type="match status" value="1"/>
</dbReference>
<dbReference type="InterPro" id="IPR011050">
    <property type="entry name" value="Pectin_lyase_fold/virulence"/>
</dbReference>
<proteinExistence type="predicted"/>
<protein>
    <submittedName>
        <fullName evidence="1">Amylovoran biosynthesis protein AmsF</fullName>
    </submittedName>
</protein>
<reference evidence="1 2" key="1">
    <citation type="submission" date="2023-07" db="EMBL/GenBank/DDBJ databases">
        <title>Pathogenic bacteria of pear tree diseases.</title>
        <authorList>
            <person name="Zhang Z."/>
            <person name="He L."/>
            <person name="Huang R."/>
        </authorList>
    </citation>
    <scope>NUCLEOTIDE SEQUENCE [LARGE SCALE GENOMIC DNA]</scope>
    <source>
        <strain evidence="1 2">DE2</strain>
    </source>
</reference>
<dbReference type="SUPFAM" id="SSF51126">
    <property type="entry name" value="Pectin lyase-like"/>
    <property type="match status" value="1"/>
</dbReference>
<dbReference type="EMBL" id="CP132353">
    <property type="protein sequence ID" value="WLS77343.1"/>
    <property type="molecule type" value="Genomic_DNA"/>
</dbReference>
<evidence type="ECO:0000313" key="1">
    <source>
        <dbReference type="EMBL" id="WLS77343.1"/>
    </source>
</evidence>
<organism evidence="1 2">
    <name type="scientific">Erwinia pyri</name>
    <dbReference type="NCBI Taxonomy" id="3062598"/>
    <lineage>
        <taxon>Bacteria</taxon>
        <taxon>Pseudomonadati</taxon>
        <taxon>Pseudomonadota</taxon>
        <taxon>Gammaproteobacteria</taxon>
        <taxon>Enterobacterales</taxon>
        <taxon>Erwiniaceae</taxon>
        <taxon>Erwinia</taxon>
    </lineage>
</organism>
<evidence type="ECO:0000313" key="2">
    <source>
        <dbReference type="Proteomes" id="UP001228139"/>
    </source>
</evidence>
<dbReference type="KEGG" id="epi:Q3V30_12675"/>
<name>A0AA50HJH9_9GAMM</name>
<dbReference type="InterPro" id="IPR012334">
    <property type="entry name" value="Pectin_lyas_fold"/>
</dbReference>
<dbReference type="RefSeq" id="WP_306206164.1">
    <property type="nucleotide sequence ID" value="NZ_CP132353.1"/>
</dbReference>
<sequence>MIEVNSFAELRTTAPTKSGDLALLRRYYDKDSTFRGGGDFVGFISTTTVVDDSGTLAAGNGFYWKRVINDPDDLNLYHFGGKGDGVTDDSGAFKLMMAWAQSYNNNAKSLGVRFPSGKFLINPIDYSSSEMPFFYIFGAHNPHGGMPRTTIISNKSSSPVFKVQARRTAIKGICWNGQATTDTAANKGAITATMCTNQQPFFENTIVAGQSVLVTSFRAQNNGGTVIKLLDTLDTKFDQIYTLNTYGRVLDIGWSDTAAGVWDHSTAVEITNANFQTGFGDATLYMPRVTQGVLHNVWIEHTRFPGTLSEGQWIVDALSLEDCANPLDMSNGRVQLRQLNLQAGSKLTLDTASGRWLSGYEYGWRRDENFGTTMTGSMKAGWYTGFKVTNTSTVDKWYKLGKVNMPKDNQQWVIEMISKVSNAVISGTAGSPVTAVSSCLTWLNISRCATAVYADIQHKGSPAVLDVKLNRIGLTYAEIWVKLKAGSGDMMFNLKSTGPTRFESGECNLFTPDLSEVTDTTTIGTTSPNARMSLHNGLAGIGANEKGVLTVATTAATAPATTTAAGYITVNINGTDRKIAYF</sequence>
<dbReference type="AlphaFoldDB" id="A0AA50HJH9"/>
<dbReference type="Proteomes" id="UP001228139">
    <property type="component" value="Chromosome"/>
</dbReference>
<gene>
    <name evidence="1" type="ORF">Q3V30_12675</name>
</gene>